<keyword evidence="3" id="KW-1185">Reference proteome</keyword>
<dbReference type="Proteomes" id="UP000007305">
    <property type="component" value="Chromosome 7"/>
</dbReference>
<sequence>MGLAATNHLHLPSRPAASRTLKARRRRIALASRAMQSTPPPRHHMQHPTWPGTSPRCSRAQHVPPPDVCPPARRKLLANGAGLEEEGLPTQPSLASVHRFQVPAARRDATPLDRHQLAAARGNERQQERQGQGWRRAARGDMHGRHHRLRRRAARRGVGSAVPAVVVAAAGDGGTGERAASRAGGAGDRPRRARALAGRAPRVGQARVLQPPPAAGRAAVDDYPFHYCPAVLDRETCVLSVLTPAVCVCVARYHLPRSPAASVTKAAKSTLEMGKEMVEKLAESAARATEEALERTTEKVRRKVSPSARRPDGDL</sequence>
<evidence type="ECO:0000256" key="1">
    <source>
        <dbReference type="SAM" id="MobiDB-lite"/>
    </source>
</evidence>
<reference evidence="2" key="2">
    <citation type="submission" date="2019-07" db="EMBL/GenBank/DDBJ databases">
        <authorList>
            <person name="Seetharam A."/>
            <person name="Woodhouse M."/>
            <person name="Cannon E."/>
        </authorList>
    </citation>
    <scope>NUCLEOTIDE SEQUENCE [LARGE SCALE GENOMIC DNA]</scope>
    <source>
        <strain evidence="2">cv. B73</strain>
    </source>
</reference>
<feature type="region of interest" description="Disordered" evidence="1">
    <location>
        <begin position="172"/>
        <end position="192"/>
    </location>
</feature>
<dbReference type="PANTHER" id="PTHR35463">
    <property type="entry name" value="TRANSMEMBRANE PROTEIN"/>
    <property type="match status" value="1"/>
</dbReference>
<feature type="compositionally biased region" description="Basic and acidic residues" evidence="1">
    <location>
        <begin position="287"/>
        <end position="299"/>
    </location>
</feature>
<feature type="compositionally biased region" description="Basic and acidic residues" evidence="1">
    <location>
        <begin position="119"/>
        <end position="128"/>
    </location>
</feature>
<feature type="region of interest" description="Disordered" evidence="1">
    <location>
        <begin position="1"/>
        <end position="20"/>
    </location>
</feature>
<accession>A0A804QIS6</accession>
<feature type="region of interest" description="Disordered" evidence="1">
    <location>
        <begin position="34"/>
        <end position="71"/>
    </location>
</feature>
<dbReference type="EnsemblPlants" id="Zm00001eb328100_T002">
    <property type="protein sequence ID" value="Zm00001eb328100_P002"/>
    <property type="gene ID" value="Zm00001eb328100"/>
</dbReference>
<reference evidence="2" key="3">
    <citation type="submission" date="2021-05" db="UniProtKB">
        <authorList>
            <consortium name="EnsemblPlants"/>
        </authorList>
    </citation>
    <scope>IDENTIFICATION</scope>
    <source>
        <strain evidence="2">cv. B73</strain>
    </source>
</reference>
<evidence type="ECO:0000313" key="3">
    <source>
        <dbReference type="Proteomes" id="UP000007305"/>
    </source>
</evidence>
<dbReference type="InParanoid" id="A0A804QIS6"/>
<dbReference type="Gramene" id="Zm00001eb328100_T002">
    <property type="protein sequence ID" value="Zm00001eb328100_P002"/>
    <property type="gene ID" value="Zm00001eb328100"/>
</dbReference>
<feature type="compositionally biased region" description="Basic residues" evidence="1">
    <location>
        <begin position="144"/>
        <end position="155"/>
    </location>
</feature>
<proteinExistence type="predicted"/>
<name>A0A804QIS6_MAIZE</name>
<protein>
    <submittedName>
        <fullName evidence="2">Uncharacterized protein</fullName>
    </submittedName>
</protein>
<feature type="region of interest" description="Disordered" evidence="1">
    <location>
        <begin position="119"/>
        <end position="156"/>
    </location>
</feature>
<dbReference type="AlphaFoldDB" id="A0A804QIS6"/>
<feature type="region of interest" description="Disordered" evidence="1">
    <location>
        <begin position="287"/>
        <end position="315"/>
    </location>
</feature>
<reference evidence="3" key="1">
    <citation type="submission" date="2015-12" db="EMBL/GenBank/DDBJ databases">
        <title>Update maize B73 reference genome by single molecule sequencing technologies.</title>
        <authorList>
            <consortium name="Maize Genome Sequencing Project"/>
            <person name="Ware D."/>
        </authorList>
    </citation>
    <scope>NUCLEOTIDE SEQUENCE [LARGE SCALE GENOMIC DNA]</scope>
    <source>
        <strain evidence="3">cv. B73</strain>
    </source>
</reference>
<organism evidence="2 3">
    <name type="scientific">Zea mays</name>
    <name type="common">Maize</name>
    <dbReference type="NCBI Taxonomy" id="4577"/>
    <lineage>
        <taxon>Eukaryota</taxon>
        <taxon>Viridiplantae</taxon>
        <taxon>Streptophyta</taxon>
        <taxon>Embryophyta</taxon>
        <taxon>Tracheophyta</taxon>
        <taxon>Spermatophyta</taxon>
        <taxon>Magnoliopsida</taxon>
        <taxon>Liliopsida</taxon>
        <taxon>Poales</taxon>
        <taxon>Poaceae</taxon>
        <taxon>PACMAD clade</taxon>
        <taxon>Panicoideae</taxon>
        <taxon>Andropogonodae</taxon>
        <taxon>Andropogoneae</taxon>
        <taxon>Tripsacinae</taxon>
        <taxon>Zea</taxon>
    </lineage>
</organism>
<evidence type="ECO:0000313" key="2">
    <source>
        <dbReference type="EnsemblPlants" id="Zm00001eb328100_P002"/>
    </source>
</evidence>
<dbReference type="PANTHER" id="PTHR35463:SF13">
    <property type="match status" value="1"/>
</dbReference>